<feature type="chain" id="PRO_5047043076" evidence="1">
    <location>
        <begin position="25"/>
        <end position="359"/>
    </location>
</feature>
<evidence type="ECO:0000313" key="3">
    <source>
        <dbReference type="Proteomes" id="UP000078599"/>
    </source>
</evidence>
<dbReference type="PANTHER" id="PTHR47197:SF3">
    <property type="entry name" value="DIHYDRO-HEME D1 DEHYDROGENASE"/>
    <property type="match status" value="1"/>
</dbReference>
<dbReference type="InterPro" id="IPR011048">
    <property type="entry name" value="Haem_d1_sf"/>
</dbReference>
<evidence type="ECO:0000313" key="2">
    <source>
        <dbReference type="EMBL" id="CQR27322.1"/>
    </source>
</evidence>
<proteinExistence type="predicted"/>
<keyword evidence="1" id="KW-0732">Signal</keyword>
<name>A0ABM9T2P3_THIA3</name>
<reference evidence="2 3" key="1">
    <citation type="submission" date="2015-03" db="EMBL/GenBank/DDBJ databases">
        <authorList>
            <person name="Regsiter A."/>
            <person name="william w."/>
        </authorList>
    </citation>
    <scope>NUCLEOTIDE SEQUENCE [LARGE SCALE GENOMIC DNA]</scope>
    <source>
        <strain evidence="2 3">CB1</strain>
    </source>
</reference>
<comment type="caution">
    <text evidence="2">The sequence shown here is derived from an EMBL/GenBank/DDBJ whole genome shotgun (WGS) entry which is preliminary data.</text>
</comment>
<evidence type="ECO:0000256" key="1">
    <source>
        <dbReference type="SAM" id="SignalP"/>
    </source>
</evidence>
<dbReference type="InterPro" id="IPR015943">
    <property type="entry name" value="WD40/YVTN_repeat-like_dom_sf"/>
</dbReference>
<organism evidence="2 3">
    <name type="scientific">Thiomonas arsenitoxydans (strain DSM 22701 / CIP 110005 / 3As)</name>
    <dbReference type="NCBI Taxonomy" id="426114"/>
    <lineage>
        <taxon>Bacteria</taxon>
        <taxon>Pseudomonadati</taxon>
        <taxon>Pseudomonadota</taxon>
        <taxon>Betaproteobacteria</taxon>
        <taxon>Burkholderiales</taxon>
        <taxon>Thiomonas</taxon>
    </lineage>
</organism>
<dbReference type="SUPFAM" id="SSF51004">
    <property type="entry name" value="C-terminal (heme d1) domain of cytochrome cd1-nitrite reductase"/>
    <property type="match status" value="1"/>
</dbReference>
<accession>A0ABM9T2P3</accession>
<dbReference type="EMBL" id="CTRI01000002">
    <property type="protein sequence ID" value="CQR27322.1"/>
    <property type="molecule type" value="Genomic_DNA"/>
</dbReference>
<dbReference type="Gene3D" id="2.130.10.10">
    <property type="entry name" value="YVTN repeat-like/Quinoprotein amine dehydrogenase"/>
    <property type="match status" value="2"/>
</dbReference>
<dbReference type="InterPro" id="IPR051200">
    <property type="entry name" value="Host-pathogen_enzymatic-act"/>
</dbReference>
<keyword evidence="3" id="KW-1185">Reference proteome</keyword>
<protein>
    <submittedName>
        <fullName evidence="2">Cytochrome cd1-nitrite reductase-like, C-terminal haem d1</fullName>
    </submittedName>
</protein>
<dbReference type="Proteomes" id="UP000078599">
    <property type="component" value="Unassembled WGS sequence"/>
</dbReference>
<sequence>MTPPVSRLLSCLALLICATGSAHAESMFQPPRTINIPGNALRSFDIGYAQDGVYALADRSNHGVDLIDTRTLQFLGRIPGFAGPVGAGQGGPNGVVMINGTRLWAGDGGSLVRVADMRSRRIVATVATGGSKQVDELAYDPRDHLVIAANNADDPPFLSFISSRAPYRVRARLRLPQATGGLEQPLWDPRTGMVYVAVPELDGVAARGGIAVIDPRSARLTGVHDLARCMPGGLALGPGGKLLVGCSDDAVAAGFKAVSLLLDPVSGKILRTFHQVGGSDEVWFDSASGDFMLAAVANPGGPVLGVIDARRPHWVENIPSGRHAHSVAADPGNGRAFVPVAAGDKTCPRGCVEVFKLKN</sequence>
<gene>
    <name evidence="2" type="ORF">THICB1_100579</name>
</gene>
<dbReference type="PANTHER" id="PTHR47197">
    <property type="entry name" value="PROTEIN NIRF"/>
    <property type="match status" value="1"/>
</dbReference>
<feature type="signal peptide" evidence="1">
    <location>
        <begin position="1"/>
        <end position="24"/>
    </location>
</feature>